<dbReference type="EMBL" id="CM002803">
    <property type="protein sequence ID" value="KEI66885.1"/>
    <property type="molecule type" value="Genomic_DNA"/>
</dbReference>
<dbReference type="Gene3D" id="2.130.10.10">
    <property type="entry name" value="YVTN repeat-like/Quinoprotein amine dehydrogenase"/>
    <property type="match status" value="1"/>
</dbReference>
<feature type="domain" description="Photosynthesis system II assembly factor Ycf48/Hcf136-like" evidence="6">
    <location>
        <begin position="30"/>
        <end position="331"/>
    </location>
</feature>
<evidence type="ECO:0000256" key="5">
    <source>
        <dbReference type="PIRNR" id="PIRNR017875"/>
    </source>
</evidence>
<name>A0A073CS91_PLAA1</name>
<dbReference type="GO" id="GO:0009523">
    <property type="term" value="C:photosystem II"/>
    <property type="evidence" value="ECO:0007669"/>
    <property type="project" value="UniProtKB-KW"/>
</dbReference>
<keyword evidence="2 4" id="KW-0732">Signal</keyword>
<keyword evidence="4" id="KW-0793">Thylakoid</keyword>
<dbReference type="AlphaFoldDB" id="A0A073CS91"/>
<dbReference type="HOGENOM" id="CLU_057027_0_0_3"/>
<organism evidence="7 8">
    <name type="scientific">Planktothrix agardhii (strain NIVA-CYA 126/8)</name>
    <dbReference type="NCBI Taxonomy" id="388467"/>
    <lineage>
        <taxon>Bacteria</taxon>
        <taxon>Bacillati</taxon>
        <taxon>Cyanobacteriota</taxon>
        <taxon>Cyanophyceae</taxon>
        <taxon>Oscillatoriophycideae</taxon>
        <taxon>Oscillatoriales</taxon>
        <taxon>Microcoleaceae</taxon>
        <taxon>Planktothrix</taxon>
    </lineage>
</organism>
<comment type="domain">
    <text evidence="4">A 7-bladed beta-propeller torus, about 55 by 55 Angstroms, with a depth of about 25 Angstroms and a central pore.</text>
</comment>
<keyword evidence="1 4" id="KW-0602">Photosynthesis</keyword>
<dbReference type="PIRSF" id="PIRSF017875">
    <property type="entry name" value="PSII_HCF136"/>
    <property type="match status" value="1"/>
</dbReference>
<dbReference type="STRING" id="388467.A19Y_1905"/>
<dbReference type="GO" id="GO:0031979">
    <property type="term" value="C:plasma membrane-derived thylakoid lumen"/>
    <property type="evidence" value="ECO:0007669"/>
    <property type="project" value="UniProtKB-SubCell"/>
</dbReference>
<comment type="subcellular location">
    <subcellularLocation>
        <location evidence="4">Cellular thylakoid lumen</location>
    </subcellularLocation>
    <text evidence="4">Associated with a PSII precusor complex on the lumenal side of the thylakoid membrane.</text>
</comment>
<dbReference type="SUPFAM" id="SSF110296">
    <property type="entry name" value="Oligoxyloglucan reducing end-specific cellobiohydrolase"/>
    <property type="match status" value="1"/>
</dbReference>
<dbReference type="InterPro" id="IPR015943">
    <property type="entry name" value="WD40/YVTN_repeat-like_dom_sf"/>
</dbReference>
<dbReference type="InterPro" id="IPR028203">
    <property type="entry name" value="PSII_CF48-like_dom"/>
</dbReference>
<evidence type="ECO:0000259" key="6">
    <source>
        <dbReference type="Pfam" id="PF14870"/>
    </source>
</evidence>
<protein>
    <recommendedName>
        <fullName evidence="4 5">Photosystem II assembly protein Ycf48</fullName>
    </recommendedName>
</protein>
<evidence type="ECO:0000256" key="4">
    <source>
        <dbReference type="HAMAP-Rule" id="MF_01348"/>
    </source>
</evidence>
<dbReference type="InterPro" id="IPR016705">
    <property type="entry name" value="Ycf48/Hcf136"/>
</dbReference>
<dbReference type="PATRIC" id="fig|388467.6.peg.1850"/>
<dbReference type="PANTHER" id="PTHR47199:SF2">
    <property type="entry name" value="PHOTOSYSTEM II STABILITY_ASSEMBLY FACTOR HCF136, CHLOROPLASTIC"/>
    <property type="match status" value="1"/>
</dbReference>
<dbReference type="HAMAP" id="MF_01348">
    <property type="entry name" value="Ycf48"/>
    <property type="match status" value="1"/>
</dbReference>
<keyword evidence="8" id="KW-1185">Reference proteome</keyword>
<dbReference type="NCBIfam" id="NF010237">
    <property type="entry name" value="PRK13684.1"/>
    <property type="match status" value="1"/>
</dbReference>
<dbReference type="Pfam" id="PF14870">
    <property type="entry name" value="PSII_BNR"/>
    <property type="match status" value="1"/>
</dbReference>
<sequence>MNLMHIVKFLQKIVIVLTVALICVSCRYLPQLSYNPWEVVSTGTQADLADIAFTGTNPQRGWVVGSDATLLETTDGGDHWDVKQLDLGEEKVRFNSISFNGAEGWIVGLPSILLHTTNEGQTWDRILLNAKLPGSPYSIEALSPNSAEMTTDLGAIYQTEDGGKSWTALVEDAVGFVRNLSRSEEGRYISVSAKGNFYSTWEPGSQAWEPHNRFSSKRLEKIGFGQNGRLWMIARGGELRFTDPENATEWSEPINPEYSTSWGFLDLAYRTPEEIWVSGGSGNLLCSLDGGKTWQKDVEVENVPSNLYKIKFLDSERGYVLGQRGALLRYQGSTPQTA</sequence>
<reference evidence="7 8" key="1">
    <citation type="journal article" date="2014" name="Appl. Environ. Microbiol.">
        <title>Elucidation of insertion elements encoded on plasmids and in vitro construction of shuttle vectors from the toxic cyanobacterium Planktothrix.</title>
        <authorList>
            <person name="Christiansen G."/>
            <person name="Goesmann A."/>
            <person name="Kurmayer R."/>
        </authorList>
    </citation>
    <scope>NUCLEOTIDE SEQUENCE [LARGE SCALE GENOMIC DNA]</scope>
    <source>
        <strain evidence="7 8">NIVA-CYA 126/8</strain>
    </source>
</reference>
<dbReference type="Proteomes" id="UP000027395">
    <property type="component" value="Chromosome"/>
</dbReference>
<keyword evidence="3 4" id="KW-0604">Photosystem II</keyword>
<accession>A0A073CS91</accession>
<comment type="similarity">
    <text evidence="4 5">Belongs to the Ycf48 family.</text>
</comment>
<evidence type="ECO:0000313" key="7">
    <source>
        <dbReference type="EMBL" id="KEI66885.1"/>
    </source>
</evidence>
<evidence type="ECO:0000256" key="2">
    <source>
        <dbReference type="ARBA" id="ARBA00022729"/>
    </source>
</evidence>
<dbReference type="eggNOG" id="COG4447">
    <property type="taxonomic scope" value="Bacteria"/>
</dbReference>
<evidence type="ECO:0000256" key="3">
    <source>
        <dbReference type="ARBA" id="ARBA00023276"/>
    </source>
</evidence>
<comment type="function">
    <text evidence="4">A factor required for optimal assembly of photosystem II (PSII), acting in the early stages of PSII assembly. Also plays a role in replacement of photodamaged D1 (psbA). Assists YidC in synthesis of chlorophyll-binding proteins.</text>
</comment>
<proteinExistence type="inferred from homology"/>
<evidence type="ECO:0000256" key="1">
    <source>
        <dbReference type="ARBA" id="ARBA00022531"/>
    </source>
</evidence>
<evidence type="ECO:0000313" key="8">
    <source>
        <dbReference type="Proteomes" id="UP000027395"/>
    </source>
</evidence>
<gene>
    <name evidence="4" type="primary">ycf48</name>
    <name evidence="7" type="ORF">A19Y_1905</name>
</gene>
<dbReference type="GO" id="GO:0015979">
    <property type="term" value="P:photosynthesis"/>
    <property type="evidence" value="ECO:0007669"/>
    <property type="project" value="UniProtKB-KW"/>
</dbReference>
<dbReference type="PANTHER" id="PTHR47199">
    <property type="entry name" value="PHOTOSYSTEM II STABILITY/ASSEMBLY FACTOR HCF136, CHLOROPLASTIC"/>
    <property type="match status" value="1"/>
</dbReference>